<dbReference type="SUPFAM" id="SSF161098">
    <property type="entry name" value="MetI-like"/>
    <property type="match status" value="1"/>
</dbReference>
<comment type="caution">
    <text evidence="9">The sequence shown here is derived from an EMBL/GenBank/DDBJ whole genome shotgun (WGS) entry which is preliminary data.</text>
</comment>
<gene>
    <name evidence="9" type="ORF">PAT3040_05949</name>
</gene>
<keyword evidence="3" id="KW-1003">Cell membrane</keyword>
<keyword evidence="10" id="KW-1185">Reference proteome</keyword>
<evidence type="ECO:0000256" key="4">
    <source>
        <dbReference type="ARBA" id="ARBA00022692"/>
    </source>
</evidence>
<dbReference type="Proteomes" id="UP000245202">
    <property type="component" value="Unassembled WGS sequence"/>
</dbReference>
<dbReference type="GO" id="GO:0055085">
    <property type="term" value="P:transmembrane transport"/>
    <property type="evidence" value="ECO:0007669"/>
    <property type="project" value="InterPro"/>
</dbReference>
<dbReference type="Pfam" id="PF00528">
    <property type="entry name" value="BPD_transp_1"/>
    <property type="match status" value="1"/>
</dbReference>
<proteinExistence type="inferred from homology"/>
<evidence type="ECO:0000256" key="5">
    <source>
        <dbReference type="ARBA" id="ARBA00022989"/>
    </source>
</evidence>
<comment type="subcellular location">
    <subcellularLocation>
        <location evidence="1 7">Cell membrane</location>
        <topology evidence="1 7">Multi-pass membrane protein</topology>
    </subcellularLocation>
</comment>
<evidence type="ECO:0000256" key="2">
    <source>
        <dbReference type="ARBA" id="ARBA00022448"/>
    </source>
</evidence>
<accession>A0A2R5F4P0</accession>
<dbReference type="PROSITE" id="PS50928">
    <property type="entry name" value="ABC_TM1"/>
    <property type="match status" value="1"/>
</dbReference>
<feature type="transmembrane region" description="Helical" evidence="7">
    <location>
        <begin position="12"/>
        <end position="33"/>
    </location>
</feature>
<feature type="transmembrane region" description="Helical" evidence="7">
    <location>
        <begin position="140"/>
        <end position="163"/>
    </location>
</feature>
<dbReference type="InterPro" id="IPR000515">
    <property type="entry name" value="MetI-like"/>
</dbReference>
<feature type="transmembrane region" description="Helical" evidence="7">
    <location>
        <begin position="243"/>
        <end position="262"/>
    </location>
</feature>
<comment type="similarity">
    <text evidence="7">Belongs to the binding-protein-dependent transport system permease family.</text>
</comment>
<sequence>METRSRTSSATLLLEIAGVLAALLFLGPFYFLIVNSFKKLKDILLNAASLPETWAITNFKKAWVAIDFPVVFMNSVIITSISVLALVVISSMMAYRLVRRPTMFNKLLLTVLVAAMIIPFQSVMLPLMRITSLFELRGELYGIVLCYMGFGISLSMFLYHGFIKSVPLEIEEAAVVDGCSPYGVFWRIVFPLLKPITVTVMILNVLWIWNDYLLPVLVINDAMTTIPLAVQKFFGQYLRKWDLAMAALTLSTIPVVIFFLLLQKHIIEGITAGSVKG</sequence>
<dbReference type="GO" id="GO:0005886">
    <property type="term" value="C:plasma membrane"/>
    <property type="evidence" value="ECO:0007669"/>
    <property type="project" value="UniProtKB-SubCell"/>
</dbReference>
<evidence type="ECO:0000313" key="10">
    <source>
        <dbReference type="Proteomes" id="UP000245202"/>
    </source>
</evidence>
<evidence type="ECO:0000256" key="3">
    <source>
        <dbReference type="ARBA" id="ARBA00022475"/>
    </source>
</evidence>
<evidence type="ECO:0000256" key="7">
    <source>
        <dbReference type="RuleBase" id="RU363032"/>
    </source>
</evidence>
<protein>
    <submittedName>
        <fullName evidence="9">Sugar ABC transporter permease</fullName>
    </submittedName>
</protein>
<feature type="transmembrane region" description="Helical" evidence="7">
    <location>
        <begin position="71"/>
        <end position="95"/>
    </location>
</feature>
<evidence type="ECO:0000313" key="9">
    <source>
        <dbReference type="EMBL" id="GBG11161.1"/>
    </source>
</evidence>
<keyword evidence="6 7" id="KW-0472">Membrane</keyword>
<keyword evidence="4 7" id="KW-0812">Transmembrane</keyword>
<dbReference type="AlphaFoldDB" id="A0A2R5F4P0"/>
<evidence type="ECO:0000259" key="8">
    <source>
        <dbReference type="PROSITE" id="PS50928"/>
    </source>
</evidence>
<keyword evidence="2 7" id="KW-0813">Transport</keyword>
<dbReference type="EMBL" id="BDQX01000384">
    <property type="protein sequence ID" value="GBG11161.1"/>
    <property type="molecule type" value="Genomic_DNA"/>
</dbReference>
<name>A0A2R5F4P0_9BACL</name>
<evidence type="ECO:0000256" key="1">
    <source>
        <dbReference type="ARBA" id="ARBA00004651"/>
    </source>
</evidence>
<dbReference type="PANTHER" id="PTHR43744">
    <property type="entry name" value="ABC TRANSPORTER PERMEASE PROTEIN MG189-RELATED-RELATED"/>
    <property type="match status" value="1"/>
</dbReference>
<dbReference type="PANTHER" id="PTHR43744:SF12">
    <property type="entry name" value="ABC TRANSPORTER PERMEASE PROTEIN MG189-RELATED"/>
    <property type="match status" value="1"/>
</dbReference>
<evidence type="ECO:0000256" key="6">
    <source>
        <dbReference type="ARBA" id="ARBA00023136"/>
    </source>
</evidence>
<feature type="transmembrane region" description="Helical" evidence="7">
    <location>
        <begin position="107"/>
        <end position="128"/>
    </location>
</feature>
<feature type="transmembrane region" description="Helical" evidence="7">
    <location>
        <begin position="184"/>
        <end position="209"/>
    </location>
</feature>
<feature type="domain" description="ABC transmembrane type-1" evidence="8">
    <location>
        <begin position="72"/>
        <end position="262"/>
    </location>
</feature>
<keyword evidence="5 7" id="KW-1133">Transmembrane helix</keyword>
<dbReference type="CDD" id="cd06261">
    <property type="entry name" value="TM_PBP2"/>
    <property type="match status" value="1"/>
</dbReference>
<dbReference type="RefSeq" id="WP_108995512.1">
    <property type="nucleotide sequence ID" value="NZ_BDQX01000384.1"/>
</dbReference>
<reference evidence="9 10" key="1">
    <citation type="submission" date="2017-08" db="EMBL/GenBank/DDBJ databases">
        <title>Substantial Increase in Enzyme Production by Combined Drug-Resistance Mutations in Paenibacillus agaridevorans.</title>
        <authorList>
            <person name="Tanaka Y."/>
            <person name="Funane K."/>
            <person name="Hosaka T."/>
            <person name="Shiwa Y."/>
            <person name="Fujita N."/>
            <person name="Miyazaki T."/>
            <person name="Yoshikawa H."/>
            <person name="Murakami K."/>
            <person name="Kasahara K."/>
            <person name="Inaoka T."/>
            <person name="Hiraga Y."/>
            <person name="Ochi K."/>
        </authorList>
    </citation>
    <scope>NUCLEOTIDE SEQUENCE [LARGE SCALE GENOMIC DNA]</scope>
    <source>
        <strain evidence="9 10">T-3040</strain>
    </source>
</reference>
<dbReference type="Gene3D" id="1.10.3720.10">
    <property type="entry name" value="MetI-like"/>
    <property type="match status" value="1"/>
</dbReference>
<organism evidence="9 10">
    <name type="scientific">Paenibacillus agaridevorans</name>
    <dbReference type="NCBI Taxonomy" id="171404"/>
    <lineage>
        <taxon>Bacteria</taxon>
        <taxon>Bacillati</taxon>
        <taxon>Bacillota</taxon>
        <taxon>Bacilli</taxon>
        <taxon>Bacillales</taxon>
        <taxon>Paenibacillaceae</taxon>
        <taxon>Paenibacillus</taxon>
    </lineage>
</organism>
<dbReference type="InterPro" id="IPR035906">
    <property type="entry name" value="MetI-like_sf"/>
</dbReference>